<evidence type="ECO:0000313" key="3">
    <source>
        <dbReference type="Proteomes" id="UP001165384"/>
    </source>
</evidence>
<evidence type="ECO:0000313" key="2">
    <source>
        <dbReference type="EMBL" id="MCG2577593.1"/>
    </source>
</evidence>
<keyword evidence="1" id="KW-0732">Signal</keyword>
<comment type="caution">
    <text evidence="2">The sequence shown here is derived from an EMBL/GenBank/DDBJ whole genome shotgun (WGS) entry which is preliminary data.</text>
</comment>
<feature type="chain" id="PRO_5046190798" evidence="1">
    <location>
        <begin position="21"/>
        <end position="49"/>
    </location>
</feature>
<proteinExistence type="predicted"/>
<accession>A0ABS9K358</accession>
<keyword evidence="3" id="KW-1185">Reference proteome</keyword>
<dbReference type="Proteomes" id="UP001165384">
    <property type="component" value="Unassembled WGS sequence"/>
</dbReference>
<feature type="signal peptide" evidence="1">
    <location>
        <begin position="1"/>
        <end position="20"/>
    </location>
</feature>
<dbReference type="EMBL" id="JAKLTN010000002">
    <property type="protein sequence ID" value="MCG2577593.1"/>
    <property type="molecule type" value="Genomic_DNA"/>
</dbReference>
<dbReference type="RefSeq" id="WP_275710858.1">
    <property type="nucleotide sequence ID" value="NZ_JAKLTN010000002.1"/>
</dbReference>
<protein>
    <submittedName>
        <fullName evidence="2">Uncharacterized protein</fullName>
    </submittedName>
</protein>
<reference evidence="2" key="1">
    <citation type="submission" date="2022-01" db="EMBL/GenBank/DDBJ databases">
        <authorList>
            <person name="Jo J.-H."/>
            <person name="Im W.-T."/>
        </authorList>
    </citation>
    <scope>NUCLEOTIDE SEQUENCE</scope>
    <source>
        <strain evidence="2">XY25</strain>
    </source>
</reference>
<sequence>MWAPVIAALSALTTAAEAVAATVIAVVVVVEGLDMILGTIRKIGGGSKH</sequence>
<name>A0ABS9K358_9RHOO</name>
<gene>
    <name evidence="2" type="ORF">LZ012_11375</name>
</gene>
<organism evidence="2 3">
    <name type="scientific">Dechloromonas hankyongensis</name>
    <dbReference type="NCBI Taxonomy" id="2908002"/>
    <lineage>
        <taxon>Bacteria</taxon>
        <taxon>Pseudomonadati</taxon>
        <taxon>Pseudomonadota</taxon>
        <taxon>Betaproteobacteria</taxon>
        <taxon>Rhodocyclales</taxon>
        <taxon>Azonexaceae</taxon>
        <taxon>Dechloromonas</taxon>
    </lineage>
</organism>
<evidence type="ECO:0000256" key="1">
    <source>
        <dbReference type="SAM" id="SignalP"/>
    </source>
</evidence>